<proteinExistence type="predicted"/>
<comment type="caution">
    <text evidence="3">The sequence shown here is derived from an EMBL/GenBank/DDBJ whole genome shotgun (WGS) entry which is preliminary data.</text>
</comment>
<dbReference type="SUPFAM" id="SSF54001">
    <property type="entry name" value="Cysteine proteinases"/>
    <property type="match status" value="1"/>
</dbReference>
<evidence type="ECO:0000256" key="1">
    <source>
        <dbReference type="SAM" id="SignalP"/>
    </source>
</evidence>
<dbReference type="SMART" id="SM00460">
    <property type="entry name" value="TGc"/>
    <property type="match status" value="1"/>
</dbReference>
<evidence type="ECO:0000313" key="4">
    <source>
        <dbReference type="Proteomes" id="UP001213042"/>
    </source>
</evidence>
<dbReference type="AlphaFoldDB" id="A0AAW6EK46"/>
<dbReference type="InterPro" id="IPR002931">
    <property type="entry name" value="Transglutaminase-like"/>
</dbReference>
<evidence type="ECO:0000259" key="2">
    <source>
        <dbReference type="SMART" id="SM00460"/>
    </source>
</evidence>
<feature type="domain" description="Transglutaminase-like" evidence="2">
    <location>
        <begin position="288"/>
        <end position="349"/>
    </location>
</feature>
<reference evidence="3" key="1">
    <citation type="submission" date="2023-01" db="EMBL/GenBank/DDBJ databases">
        <title>Human gut microbiome strain richness.</title>
        <authorList>
            <person name="Chen-Liaw A."/>
        </authorList>
    </citation>
    <scope>NUCLEOTIDE SEQUENCE</scope>
    <source>
        <strain evidence="3">D43st1_D9_D43t1_170807</strain>
    </source>
</reference>
<evidence type="ECO:0000313" key="3">
    <source>
        <dbReference type="EMBL" id="MDB8750187.1"/>
    </source>
</evidence>
<accession>A0AAW6EK46</accession>
<protein>
    <submittedName>
        <fullName evidence="3">Transglutaminase-like domain-containing protein</fullName>
    </submittedName>
</protein>
<gene>
    <name evidence="3" type="ORF">PNW00_06960</name>
</gene>
<name>A0AAW6EK46_9FIRM</name>
<dbReference type="GO" id="GO:0005737">
    <property type="term" value="C:cytoplasm"/>
    <property type="evidence" value="ECO:0007669"/>
    <property type="project" value="TreeGrafter"/>
</dbReference>
<feature type="signal peptide" evidence="1">
    <location>
        <begin position="1"/>
        <end position="25"/>
    </location>
</feature>
<dbReference type="Pfam" id="PF01841">
    <property type="entry name" value="Transglut_core"/>
    <property type="match status" value="1"/>
</dbReference>
<dbReference type="EMBL" id="JAQMLU010000010">
    <property type="protein sequence ID" value="MDB8750187.1"/>
    <property type="molecule type" value="Genomic_DNA"/>
</dbReference>
<dbReference type="Proteomes" id="UP001213042">
    <property type="component" value="Unassembled WGS sequence"/>
</dbReference>
<sequence>MGYLKSGISRCVAVLSACGVVTVSAVTFATLDKNVIQPCAVMPPENAKVISAVSDKETSEQIGDITTVLTTSAVKKTAKNSQTEAVKAVKTAKSETTKAASETALRLESVTTSVISQKPASVTAVQSVTSADTKLSISVSLVTKKTQQASKSETKVSAVTSAPVSTTDSDTVASKATTAPVTTTTPAVTTTKKKTTTTKVTTTKKPVTTTTTAPVVDNGKTPAQRLNSAVLDPKATLSAKEEKILLKYLNKIISDDMTNYEKAVACYDYIIKNTVYDYGGWANPVKAVLEDGYGTCTEYSYVYAAMLNYIGFDAKTVDGKTAMAAGGYGYHMWVEVTINGQVYVMDPQVDDNMSWGAYISHDRFCKTYSEVKGKYIKD</sequence>
<dbReference type="PANTHER" id="PTHR46333">
    <property type="entry name" value="CYTOKINESIS PROTEIN 3"/>
    <property type="match status" value="1"/>
</dbReference>
<organism evidence="3 4">
    <name type="scientific">Ruminococcus bicirculans</name>
    <name type="common">ex Wegman et al. 2014</name>
    <dbReference type="NCBI Taxonomy" id="1160721"/>
    <lineage>
        <taxon>Bacteria</taxon>
        <taxon>Bacillati</taxon>
        <taxon>Bacillota</taxon>
        <taxon>Clostridia</taxon>
        <taxon>Eubacteriales</taxon>
        <taxon>Oscillospiraceae</taxon>
        <taxon>Ruminococcus</taxon>
    </lineage>
</organism>
<dbReference type="PANTHER" id="PTHR46333:SF2">
    <property type="entry name" value="CYTOKINESIS PROTEIN 3"/>
    <property type="match status" value="1"/>
</dbReference>
<dbReference type="InterPro" id="IPR038765">
    <property type="entry name" value="Papain-like_cys_pep_sf"/>
</dbReference>
<dbReference type="Gene3D" id="3.10.620.30">
    <property type="match status" value="1"/>
</dbReference>
<dbReference type="InterPro" id="IPR052557">
    <property type="entry name" value="CAP/Cytokinesis_protein"/>
</dbReference>
<dbReference type="RefSeq" id="WP_195221135.1">
    <property type="nucleotide sequence ID" value="NZ_JADMWL010000011.1"/>
</dbReference>
<keyword evidence="1" id="KW-0732">Signal</keyword>
<feature type="chain" id="PRO_5044014829" evidence="1">
    <location>
        <begin position="26"/>
        <end position="378"/>
    </location>
</feature>